<keyword evidence="3" id="KW-1185">Reference proteome</keyword>
<feature type="compositionally biased region" description="Low complexity" evidence="1">
    <location>
        <begin position="264"/>
        <end position="285"/>
    </location>
</feature>
<evidence type="ECO:0000256" key="1">
    <source>
        <dbReference type="SAM" id="MobiDB-lite"/>
    </source>
</evidence>
<gene>
    <name evidence="2" type="ORF">I5M27_05490</name>
</gene>
<feature type="region of interest" description="Disordered" evidence="1">
    <location>
        <begin position="254"/>
        <end position="293"/>
    </location>
</feature>
<feature type="compositionally biased region" description="Basic and acidic residues" evidence="1">
    <location>
        <begin position="124"/>
        <end position="140"/>
    </location>
</feature>
<comment type="caution">
    <text evidence="2">The sequence shown here is derived from an EMBL/GenBank/DDBJ whole genome shotgun (WGS) entry which is preliminary data.</text>
</comment>
<evidence type="ECO:0000313" key="2">
    <source>
        <dbReference type="EMBL" id="MBK0402428.1"/>
    </source>
</evidence>
<reference evidence="2 3" key="1">
    <citation type="submission" date="2020-12" db="EMBL/GenBank/DDBJ databases">
        <title>Bacterial novel species Adhaeribacter sp. BT258 isolated from soil.</title>
        <authorList>
            <person name="Jung H.-Y."/>
        </authorList>
    </citation>
    <scope>NUCLEOTIDE SEQUENCE [LARGE SCALE GENOMIC DNA]</scope>
    <source>
        <strain evidence="2 3">BT258</strain>
    </source>
</reference>
<dbReference type="EMBL" id="JAEHFX010000002">
    <property type="protein sequence ID" value="MBK0402428.1"/>
    <property type="molecule type" value="Genomic_DNA"/>
</dbReference>
<feature type="region of interest" description="Disordered" evidence="1">
    <location>
        <begin position="188"/>
        <end position="232"/>
    </location>
</feature>
<dbReference type="RefSeq" id="WP_200505173.1">
    <property type="nucleotide sequence ID" value="NZ_JAEHFX010000002.1"/>
</dbReference>
<feature type="compositionally biased region" description="Low complexity" evidence="1">
    <location>
        <begin position="95"/>
        <end position="120"/>
    </location>
</feature>
<name>A0ABS1BZF0_9BACT</name>
<dbReference type="Proteomes" id="UP000644147">
    <property type="component" value="Unassembled WGS sequence"/>
</dbReference>
<organism evidence="2 3">
    <name type="scientific">Adhaeribacter terrigena</name>
    <dbReference type="NCBI Taxonomy" id="2793070"/>
    <lineage>
        <taxon>Bacteria</taxon>
        <taxon>Pseudomonadati</taxon>
        <taxon>Bacteroidota</taxon>
        <taxon>Cytophagia</taxon>
        <taxon>Cytophagales</taxon>
        <taxon>Hymenobacteraceae</taxon>
        <taxon>Adhaeribacter</taxon>
    </lineage>
</organism>
<feature type="compositionally biased region" description="Low complexity" evidence="1">
    <location>
        <begin position="201"/>
        <end position="218"/>
    </location>
</feature>
<feature type="compositionally biased region" description="Basic and acidic residues" evidence="1">
    <location>
        <begin position="219"/>
        <end position="232"/>
    </location>
</feature>
<feature type="compositionally biased region" description="Basic and acidic residues" evidence="1">
    <location>
        <begin position="17"/>
        <end position="33"/>
    </location>
</feature>
<proteinExistence type="predicted"/>
<protein>
    <recommendedName>
        <fullName evidence="4">SWFGD domain-containing protein</fullName>
    </recommendedName>
</protein>
<feature type="compositionally biased region" description="Polar residues" evidence="1">
    <location>
        <begin position="189"/>
        <end position="200"/>
    </location>
</feature>
<evidence type="ECO:0008006" key="4">
    <source>
        <dbReference type="Google" id="ProtNLM"/>
    </source>
</evidence>
<feature type="region of interest" description="Disordered" evidence="1">
    <location>
        <begin position="1"/>
        <end position="140"/>
    </location>
</feature>
<accession>A0ABS1BZF0</accession>
<evidence type="ECO:0000313" key="3">
    <source>
        <dbReference type="Proteomes" id="UP000644147"/>
    </source>
</evidence>
<feature type="compositionally biased region" description="Polar residues" evidence="1">
    <location>
        <begin position="84"/>
        <end position="94"/>
    </location>
</feature>
<feature type="compositionally biased region" description="Low complexity" evidence="1">
    <location>
        <begin position="67"/>
        <end position="83"/>
    </location>
</feature>
<sequence length="293" mass="34507">MRRHENIGYDAFNTYRSGDESSRRSDYGSHESNARGGRSVYGRSSRDVDASEHNYSTEPGFYGRGYSGRNQSQQQPSNQHSGSYENNRYSQVRPQSQGGNWSQQNSREQYSNNSYNSPSNMYRGDNRSWQDRNENWADRTGNRMGNWADRAEDRIEQWGDKINNAWDRWTGDEDNRVRQNWMNHPEQYPTYSHGNANANRYSENYDNSSYGNSSYGNRYENRGEHRDNRNEDEGFFEHLGNRISNVWDRWVGDDSDEERRYQQRSRYGNSGNQSSGNRSGQYGSSSRRDDYEW</sequence>